<dbReference type="Gene3D" id="3.90.180.10">
    <property type="entry name" value="Medium-chain alcohol dehydrogenases, catalytic domain"/>
    <property type="match status" value="1"/>
</dbReference>
<reference evidence="8" key="2">
    <citation type="journal article" date="2022" name="Sci. Rep.">
        <title>In silico prediction of the enzymes involved in the degradation of the herbicide molinate by Gulosibacter molinativorax ON4T.</title>
        <authorList>
            <person name="Lopes A.R."/>
            <person name="Bunin E."/>
            <person name="Viana A.T."/>
            <person name="Froufe H."/>
            <person name="Munoz-Merida A."/>
            <person name="Pinho D."/>
            <person name="Figueiredo J."/>
            <person name="Barroso C."/>
            <person name="Vaz-Moreira I."/>
            <person name="Bellanger X."/>
            <person name="Egas C."/>
            <person name="Nunes O.C."/>
        </authorList>
    </citation>
    <scope>NUCLEOTIDE SEQUENCE</scope>
    <source>
        <strain evidence="8">ON4</strain>
    </source>
</reference>
<keyword evidence="5" id="KW-0560">Oxidoreductase</keyword>
<keyword evidence="3 6" id="KW-0479">Metal-binding</keyword>
<organism evidence="8 9">
    <name type="scientific">Gulosibacter molinativorax</name>
    <dbReference type="NCBI Taxonomy" id="256821"/>
    <lineage>
        <taxon>Bacteria</taxon>
        <taxon>Bacillati</taxon>
        <taxon>Actinomycetota</taxon>
        <taxon>Actinomycetes</taxon>
        <taxon>Micrococcales</taxon>
        <taxon>Microbacteriaceae</taxon>
        <taxon>Gulosibacter</taxon>
    </lineage>
</organism>
<gene>
    <name evidence="8" type="ORF">C7K25_14865</name>
</gene>
<keyword evidence="4 6" id="KW-0862">Zinc</keyword>
<reference evidence="8" key="1">
    <citation type="submission" date="2018-03" db="EMBL/GenBank/DDBJ databases">
        <authorList>
            <person name="Nunes O.C."/>
            <person name="Lopes A.R."/>
            <person name="Froufe H."/>
            <person name="Munoz-Merida A."/>
            <person name="Barroso C."/>
            <person name="Egas C."/>
        </authorList>
    </citation>
    <scope>NUCLEOTIDE SEQUENCE</scope>
    <source>
        <strain evidence="8">ON4</strain>
    </source>
</reference>
<proteinExistence type="inferred from homology"/>
<dbReference type="PROSITE" id="PS00059">
    <property type="entry name" value="ADH_ZINC"/>
    <property type="match status" value="1"/>
</dbReference>
<evidence type="ECO:0000256" key="2">
    <source>
        <dbReference type="ARBA" id="ARBA00008072"/>
    </source>
</evidence>
<dbReference type="Pfam" id="PF00107">
    <property type="entry name" value="ADH_zinc_N"/>
    <property type="match status" value="1"/>
</dbReference>
<dbReference type="CDD" id="cd08278">
    <property type="entry name" value="benzyl_alcohol_DH"/>
    <property type="match status" value="1"/>
</dbReference>
<protein>
    <submittedName>
        <fullName evidence="8">NAD(P)-dependent alcohol dehydrogenase</fullName>
    </submittedName>
</protein>
<comment type="similarity">
    <text evidence="2 6">Belongs to the zinc-containing alcohol dehydrogenase family.</text>
</comment>
<dbReference type="InterPro" id="IPR002328">
    <property type="entry name" value="ADH_Zn_CS"/>
</dbReference>
<comment type="cofactor">
    <cofactor evidence="1 6">
        <name>Zn(2+)</name>
        <dbReference type="ChEBI" id="CHEBI:29105"/>
    </cofactor>
</comment>
<evidence type="ECO:0000256" key="4">
    <source>
        <dbReference type="ARBA" id="ARBA00022833"/>
    </source>
</evidence>
<evidence type="ECO:0000313" key="9">
    <source>
        <dbReference type="Proteomes" id="UP001170379"/>
    </source>
</evidence>
<dbReference type="InterPro" id="IPR013154">
    <property type="entry name" value="ADH-like_N"/>
</dbReference>
<dbReference type="InterPro" id="IPR020843">
    <property type="entry name" value="ER"/>
</dbReference>
<comment type="caution">
    <text evidence="8">The sequence shown here is derived from an EMBL/GenBank/DDBJ whole genome shotgun (WGS) entry which is preliminary data.</text>
</comment>
<evidence type="ECO:0000313" key="8">
    <source>
        <dbReference type="EMBL" id="MDJ1372624.1"/>
    </source>
</evidence>
<dbReference type="SUPFAM" id="SSF51735">
    <property type="entry name" value="NAD(P)-binding Rossmann-fold domains"/>
    <property type="match status" value="1"/>
</dbReference>
<sequence length="371" mass="38552">MITTRAAIVDEVGGDFRIGEVTLEEPRSNEVIVRLVATGVCHTDLNVQGGNLDYSFPAVLGHEGAGIVEKVGDAVDRVEIGDRVLLSFTSCGRCAQCRKGRVALCTYHLPWNLLSGRRADGSTGISQDGRPVSGHFFGQSSFAERALVSERSIVRLPKDTTDEDLIRFAPLGCGIQTGAGAILNVLKPEVGDTVVVAGAGAVGLAAVMAAALSPAQQIVVVDRVPSRLDLAVKLGATATIDTSEVDYADAVSALTDGVGPNIAIDTTGNIGVIDGLLGSLAIGGRGGLIGAPKAGSLAHIDVNRFLPGRSVVGITEGASEPESFIPQLIDLYRRGRFPIDALLSNYRFDEIDAAVAATRSGEAIKPVLVFG</sequence>
<dbReference type="InterPro" id="IPR036291">
    <property type="entry name" value="NAD(P)-bd_dom_sf"/>
</dbReference>
<dbReference type="Gene3D" id="3.40.50.720">
    <property type="entry name" value="NAD(P)-binding Rossmann-like Domain"/>
    <property type="match status" value="1"/>
</dbReference>
<dbReference type="Proteomes" id="UP001170379">
    <property type="component" value="Unassembled WGS sequence"/>
</dbReference>
<dbReference type="Pfam" id="PF08240">
    <property type="entry name" value="ADH_N"/>
    <property type="match status" value="1"/>
</dbReference>
<dbReference type="SMART" id="SM00829">
    <property type="entry name" value="PKS_ER"/>
    <property type="match status" value="1"/>
</dbReference>
<keyword evidence="9" id="KW-1185">Reference proteome</keyword>
<dbReference type="PANTHER" id="PTHR43350:SF2">
    <property type="entry name" value="GROES-LIKE ZINC-BINDING ALCOHOL DEHYDROGENASE FAMILY PROTEIN"/>
    <property type="match status" value="1"/>
</dbReference>
<evidence type="ECO:0000256" key="6">
    <source>
        <dbReference type="RuleBase" id="RU361277"/>
    </source>
</evidence>
<dbReference type="InterPro" id="IPR013149">
    <property type="entry name" value="ADH-like_C"/>
</dbReference>
<evidence type="ECO:0000256" key="3">
    <source>
        <dbReference type="ARBA" id="ARBA00022723"/>
    </source>
</evidence>
<accession>A0ABT7CBQ6</accession>
<dbReference type="RefSeq" id="WP_026937748.1">
    <property type="nucleotide sequence ID" value="NZ_CP028426.1"/>
</dbReference>
<dbReference type="InterPro" id="IPR011032">
    <property type="entry name" value="GroES-like_sf"/>
</dbReference>
<dbReference type="EMBL" id="PXVD01000033">
    <property type="protein sequence ID" value="MDJ1372624.1"/>
    <property type="molecule type" value="Genomic_DNA"/>
</dbReference>
<dbReference type="SUPFAM" id="SSF50129">
    <property type="entry name" value="GroES-like"/>
    <property type="match status" value="1"/>
</dbReference>
<name>A0ABT7CBQ6_9MICO</name>
<evidence type="ECO:0000256" key="5">
    <source>
        <dbReference type="ARBA" id="ARBA00023002"/>
    </source>
</evidence>
<dbReference type="PANTHER" id="PTHR43350">
    <property type="entry name" value="NAD-DEPENDENT ALCOHOL DEHYDROGENASE"/>
    <property type="match status" value="1"/>
</dbReference>
<evidence type="ECO:0000256" key="1">
    <source>
        <dbReference type="ARBA" id="ARBA00001947"/>
    </source>
</evidence>
<evidence type="ECO:0000259" key="7">
    <source>
        <dbReference type="SMART" id="SM00829"/>
    </source>
</evidence>
<feature type="domain" description="Enoyl reductase (ER)" evidence="7">
    <location>
        <begin position="13"/>
        <end position="368"/>
    </location>
</feature>